<organism evidence="2">
    <name type="scientific">Rhizophora mucronata</name>
    <name type="common">Asiatic mangrove</name>
    <dbReference type="NCBI Taxonomy" id="61149"/>
    <lineage>
        <taxon>Eukaryota</taxon>
        <taxon>Viridiplantae</taxon>
        <taxon>Streptophyta</taxon>
        <taxon>Embryophyta</taxon>
        <taxon>Tracheophyta</taxon>
        <taxon>Spermatophyta</taxon>
        <taxon>Magnoliopsida</taxon>
        <taxon>eudicotyledons</taxon>
        <taxon>Gunneridae</taxon>
        <taxon>Pentapetalae</taxon>
        <taxon>rosids</taxon>
        <taxon>fabids</taxon>
        <taxon>Malpighiales</taxon>
        <taxon>Rhizophoraceae</taxon>
        <taxon>Rhizophora</taxon>
    </lineage>
</organism>
<dbReference type="InterPro" id="IPR007877">
    <property type="entry name" value="DUF707"/>
</dbReference>
<keyword evidence="1" id="KW-0812">Transmembrane</keyword>
<dbReference type="EMBL" id="GGEC01049144">
    <property type="protein sequence ID" value="MBX29628.1"/>
    <property type="molecule type" value="Transcribed_RNA"/>
</dbReference>
<dbReference type="PANTHER" id="PTHR31210:SF74">
    <property type="entry name" value="LYSINE KETOGLUTARATE REDUCTASE TRANS-SPLICING-LIKE PROTEIN"/>
    <property type="match status" value="1"/>
</dbReference>
<dbReference type="AlphaFoldDB" id="A0A2P2MHB1"/>
<feature type="transmembrane region" description="Helical" evidence="1">
    <location>
        <begin position="18"/>
        <end position="37"/>
    </location>
</feature>
<keyword evidence="1" id="KW-0472">Membrane</keyword>
<protein>
    <submittedName>
        <fullName evidence="2">Uncharacterized protein MANES_09G184700</fullName>
    </submittedName>
</protein>
<keyword evidence="1" id="KW-1133">Transmembrane helix</keyword>
<reference evidence="2" key="1">
    <citation type="submission" date="2018-02" db="EMBL/GenBank/DDBJ databases">
        <title>Rhizophora mucronata_Transcriptome.</title>
        <authorList>
            <person name="Meera S.P."/>
            <person name="Sreeshan A."/>
            <person name="Augustine A."/>
        </authorList>
    </citation>
    <scope>NUCLEOTIDE SEQUENCE</scope>
    <source>
        <tissue evidence="2">Leaf</tissue>
    </source>
</reference>
<dbReference type="Pfam" id="PF05212">
    <property type="entry name" value="DUF707"/>
    <property type="match status" value="1"/>
</dbReference>
<dbReference type="PANTHER" id="PTHR31210">
    <property type="entry name" value="OS06G0731900 PROTEIN"/>
    <property type="match status" value="1"/>
</dbReference>
<name>A0A2P2MHB1_RHIMU</name>
<sequence length="394" mass="44975">MKTSSPAPQQAGSKTRSCICTALLLFIVFFVGSVLIVPDYREKLSRWPAVESFQNVKFGNCKNQCRPPGSEVLPTGIVSGTSNLQMRPLWGFPKADNNSSLLALPVGIKQRDLVNEMVKKFLSSNFSVMLFHYDGFVDKWKEFEWSNHVVHISAQNQTKWWFAKRFLHPDIVEDYSYIFLWDEDLGVENFDPQLYLSIVRSEGLEISQPALDTSKSQIHQQITARARKSVVHRRIYKPGICDGKSSAPPCTGWVEMMAPVFTKAAWRCAWYMIQNDLIHAWGLDYQLGYCAQGDRTQNIGVVDAEYIVHYGRPTLGGTNENEISSLTKGLAVETGNVTSVETMVHSHPHKMDPRLKVRKQSYIELKIFRKRWKTAIEEDKCWVDPYKRAVEQSS</sequence>
<evidence type="ECO:0000313" key="2">
    <source>
        <dbReference type="EMBL" id="MBX29628.1"/>
    </source>
</evidence>
<evidence type="ECO:0000256" key="1">
    <source>
        <dbReference type="SAM" id="Phobius"/>
    </source>
</evidence>
<accession>A0A2P2MHB1</accession>
<proteinExistence type="predicted"/>